<evidence type="ECO:0000313" key="3">
    <source>
        <dbReference type="Proteomes" id="UP000188320"/>
    </source>
</evidence>
<feature type="compositionally biased region" description="Low complexity" evidence="1">
    <location>
        <begin position="37"/>
        <end position="46"/>
    </location>
</feature>
<proteinExistence type="predicted"/>
<evidence type="ECO:0000256" key="1">
    <source>
        <dbReference type="SAM" id="MobiDB-lite"/>
    </source>
</evidence>
<reference evidence="3" key="1">
    <citation type="submission" date="2017-01" db="EMBL/GenBank/DDBJ databases">
        <authorList>
            <person name="Wang Y."/>
            <person name="White M."/>
            <person name="Kvist S."/>
            <person name="Moncalvo J.-M."/>
        </authorList>
    </citation>
    <scope>NUCLEOTIDE SEQUENCE [LARGE SCALE GENOMIC DNA]</scope>
    <source>
        <strain evidence="3">COL-18-3</strain>
    </source>
</reference>
<evidence type="ECO:0000313" key="2">
    <source>
        <dbReference type="EMBL" id="OMH85283.1"/>
    </source>
</evidence>
<keyword evidence="3" id="KW-1185">Reference proteome</keyword>
<sequence length="84" mass="9255">MSTRTSMNTRNNYSSKSSRNFGFTGQDQDENDYLDPSSSSFSASGDGSKKTNVNALDIAILNIQDCLQIASIINNNANMFDKYL</sequence>
<feature type="compositionally biased region" description="Polar residues" evidence="1">
    <location>
        <begin position="1"/>
        <end position="26"/>
    </location>
</feature>
<feature type="region of interest" description="Disordered" evidence="1">
    <location>
        <begin position="1"/>
        <end position="49"/>
    </location>
</feature>
<dbReference type="Proteomes" id="UP000188320">
    <property type="component" value="Unassembled WGS sequence"/>
</dbReference>
<comment type="caution">
    <text evidence="2">The sequence shown here is derived from an EMBL/GenBank/DDBJ whole genome shotgun (WGS) entry which is preliminary data.</text>
</comment>
<accession>A0A1R1PWK2</accession>
<dbReference type="AlphaFoldDB" id="A0A1R1PWK2"/>
<gene>
    <name evidence="2" type="ORF">AX774_g1161</name>
</gene>
<protein>
    <submittedName>
        <fullName evidence="2">Uncharacterized protein</fullName>
    </submittedName>
</protein>
<dbReference type="EMBL" id="LSSK01000096">
    <property type="protein sequence ID" value="OMH85283.1"/>
    <property type="molecule type" value="Genomic_DNA"/>
</dbReference>
<organism evidence="2 3">
    <name type="scientific">Zancudomyces culisetae</name>
    <name type="common">Gut fungus</name>
    <name type="synonym">Smittium culisetae</name>
    <dbReference type="NCBI Taxonomy" id="1213189"/>
    <lineage>
        <taxon>Eukaryota</taxon>
        <taxon>Fungi</taxon>
        <taxon>Fungi incertae sedis</taxon>
        <taxon>Zoopagomycota</taxon>
        <taxon>Kickxellomycotina</taxon>
        <taxon>Harpellomycetes</taxon>
        <taxon>Harpellales</taxon>
        <taxon>Legeriomycetaceae</taxon>
        <taxon>Zancudomyces</taxon>
    </lineage>
</organism>
<name>A0A1R1PWK2_ZANCU</name>